<organism evidence="1 2">
    <name type="scientific">Cinara cedri</name>
    <dbReference type="NCBI Taxonomy" id="506608"/>
    <lineage>
        <taxon>Eukaryota</taxon>
        <taxon>Metazoa</taxon>
        <taxon>Ecdysozoa</taxon>
        <taxon>Arthropoda</taxon>
        <taxon>Hexapoda</taxon>
        <taxon>Insecta</taxon>
        <taxon>Pterygota</taxon>
        <taxon>Neoptera</taxon>
        <taxon>Paraneoptera</taxon>
        <taxon>Hemiptera</taxon>
        <taxon>Sternorrhyncha</taxon>
        <taxon>Aphidomorpha</taxon>
        <taxon>Aphidoidea</taxon>
        <taxon>Aphididae</taxon>
        <taxon>Lachninae</taxon>
        <taxon>Cinara</taxon>
    </lineage>
</organism>
<name>A0A5E4NRI1_9HEMI</name>
<evidence type="ECO:0000313" key="1">
    <source>
        <dbReference type="EMBL" id="VVC45454.1"/>
    </source>
</evidence>
<reference evidence="1 2" key="1">
    <citation type="submission" date="2019-08" db="EMBL/GenBank/DDBJ databases">
        <authorList>
            <person name="Alioto T."/>
            <person name="Alioto T."/>
            <person name="Gomez Garrido J."/>
        </authorList>
    </citation>
    <scope>NUCLEOTIDE SEQUENCE [LARGE SCALE GENOMIC DNA]</scope>
</reference>
<dbReference type="Proteomes" id="UP000325440">
    <property type="component" value="Unassembled WGS sequence"/>
</dbReference>
<accession>A0A5E4NRI1</accession>
<sequence length="92" mass="11063">MGLGNLLEIKEKKNGFWRKKIRKEEEIRYMSTVSYRRNIQGTNNKCVSMRRVRDIKTISCNSEEFSLDTFNRGLKEHYRIRAEEEPEYSRGI</sequence>
<keyword evidence="2" id="KW-1185">Reference proteome</keyword>
<dbReference type="AlphaFoldDB" id="A0A5E4NRI1"/>
<evidence type="ECO:0000313" key="2">
    <source>
        <dbReference type="Proteomes" id="UP000325440"/>
    </source>
</evidence>
<gene>
    <name evidence="1" type="ORF">CINCED_3A007112</name>
</gene>
<proteinExistence type="predicted"/>
<dbReference type="EMBL" id="CABPRJ010002403">
    <property type="protein sequence ID" value="VVC45454.1"/>
    <property type="molecule type" value="Genomic_DNA"/>
</dbReference>
<protein>
    <submittedName>
        <fullName evidence="1">Uncharacterized protein</fullName>
    </submittedName>
</protein>